<dbReference type="Proteomes" id="UP001060919">
    <property type="component" value="Chromosome"/>
</dbReference>
<dbReference type="KEGG" id="aup:AsAng_0030890"/>
<protein>
    <submittedName>
        <fullName evidence="1">Uncharacterized protein</fullName>
    </submittedName>
</protein>
<dbReference type="RefSeq" id="WP_264793442.1">
    <property type="nucleotide sequence ID" value="NZ_AP026867.1"/>
</dbReference>
<keyword evidence="2" id="KW-1185">Reference proteome</keyword>
<sequence>MNYYHSFEQIQVLKIPIQLELRQWFYFAQFLLTYSSPQAEDDALQACWKAANIQIILKINKLRTRSGIQAKKAYRLQLSPTEKHALQYSIGLASIDDPYLTTILYELNVQLEQFDLTQNNKKRITSGN</sequence>
<reference evidence="1" key="1">
    <citation type="submission" date="2022-09" db="EMBL/GenBank/DDBJ databases">
        <title>Aureispira anguillicida sp. nov., isolated from Leptocephalus of Japanese eel Anguilla japonica.</title>
        <authorList>
            <person name="Yuasa K."/>
            <person name="Mekata T."/>
            <person name="Ikunari K."/>
        </authorList>
    </citation>
    <scope>NUCLEOTIDE SEQUENCE</scope>
    <source>
        <strain evidence="1">EL160426</strain>
    </source>
</reference>
<evidence type="ECO:0000313" key="2">
    <source>
        <dbReference type="Proteomes" id="UP001060919"/>
    </source>
</evidence>
<dbReference type="AlphaFoldDB" id="A0A915YFW8"/>
<accession>A0A915YFW8</accession>
<organism evidence="1 2">
    <name type="scientific">Aureispira anguillae</name>
    <dbReference type="NCBI Taxonomy" id="2864201"/>
    <lineage>
        <taxon>Bacteria</taxon>
        <taxon>Pseudomonadati</taxon>
        <taxon>Bacteroidota</taxon>
        <taxon>Saprospiria</taxon>
        <taxon>Saprospirales</taxon>
        <taxon>Saprospiraceae</taxon>
        <taxon>Aureispira</taxon>
    </lineage>
</organism>
<proteinExistence type="predicted"/>
<name>A0A915YFW8_9BACT</name>
<evidence type="ECO:0000313" key="1">
    <source>
        <dbReference type="EMBL" id="BDS12368.1"/>
    </source>
</evidence>
<dbReference type="EMBL" id="AP026867">
    <property type="protein sequence ID" value="BDS12368.1"/>
    <property type="molecule type" value="Genomic_DNA"/>
</dbReference>
<gene>
    <name evidence="1" type="ORF">AsAng_0030890</name>
</gene>